<accession>Q32940</accession>
<geneLocation type="chloroplast" evidence="1"/>
<keyword evidence="1" id="KW-0934">Plastid</keyword>
<name>Q32940_PINTH</name>
<evidence type="ECO:0000313" key="1">
    <source>
        <dbReference type="EMBL" id="BAA04337.1"/>
    </source>
</evidence>
<reference evidence="1" key="1">
    <citation type="journal article" date="1993" name="Mol. Gen. Genet.">
        <title>Chloroplast DNA of black pine retains a residual inverted repeat lacking rRNA genes: nucleotide sequences of trnQ, trnK, psbA, trnI and trnH and the absence of rps16.</title>
        <authorList>
            <person name="Tsudzuki J."/>
            <person name="Nakashima K."/>
            <person name="Tsudzuki T."/>
            <person name="Hiratsuka J."/>
            <person name="Shibata M."/>
            <person name="Wakasugi T."/>
            <person name="Sugiura M."/>
        </authorList>
    </citation>
    <scope>NUCLEOTIDE SEQUENCE</scope>
</reference>
<proteinExistence type="predicted"/>
<sequence length="46" mass="5648">MRNQLVRIDPNHTISGDYEMNHFPPPFFFFEKEQRDHSLQFIIKIN</sequence>
<dbReference type="EMBL" id="D17510">
    <property type="protein sequence ID" value="BAA04337.1"/>
    <property type="molecule type" value="Genomic_DNA"/>
</dbReference>
<reference evidence="1" key="3">
    <citation type="journal article" date="1994" name="Proc. Natl. Acad. Sci. U.S.A.">
        <title>Loss of all ndh genes as determined by sequencing the entire chloroplast genome of the black pine Pinus thunbergii.</title>
        <authorList>
            <person name="Wakasugi T."/>
            <person name="Tsudzuki J."/>
            <person name="Ito S."/>
            <person name="Nakashima K."/>
            <person name="Tsudzuki T."/>
            <person name="Sugiura M."/>
        </authorList>
    </citation>
    <scope>NUCLEOTIDE SEQUENCE</scope>
</reference>
<organism evidence="1">
    <name type="scientific">Pinus thunbergii</name>
    <name type="common">Japanese black pine</name>
    <name type="synonym">Pinus thunbergiana</name>
    <dbReference type="NCBI Taxonomy" id="3350"/>
    <lineage>
        <taxon>Eukaryota</taxon>
        <taxon>Viridiplantae</taxon>
        <taxon>Streptophyta</taxon>
        <taxon>Embryophyta</taxon>
        <taxon>Tracheophyta</taxon>
        <taxon>Spermatophyta</taxon>
        <taxon>Pinopsida</taxon>
        <taxon>Pinidae</taxon>
        <taxon>Conifers I</taxon>
        <taxon>Pinales</taxon>
        <taxon>Pinaceae</taxon>
        <taxon>Pinus</taxon>
        <taxon>Pinus subgen. Pinus</taxon>
    </lineage>
</organism>
<keyword evidence="1" id="KW-0150">Chloroplast</keyword>
<reference evidence="1" key="2">
    <citation type="journal article" date="1994" name="Curr. Genet.">
        <title>A new gene encoding tRNA(Pro) (GGG) is present in the chloroplast genome of black pine: a compilation of 32 tRNA genes from black pine chloroplasts.</title>
        <authorList>
            <person name="Tsudzuki J."/>
            <person name="Ito S."/>
            <person name="Tsudzuki T."/>
            <person name="Wakasugi T."/>
            <person name="Sugiura M."/>
        </authorList>
    </citation>
    <scope>NUCLEOTIDE SEQUENCE</scope>
</reference>
<dbReference type="AlphaFoldDB" id="Q32940"/>
<protein>
    <submittedName>
        <fullName evidence="1">ORF46b</fullName>
    </submittedName>
</protein>
<dbReference type="RefSeq" id="NP_042380.1">
    <property type="nucleotide sequence ID" value="NC_001631.1"/>
</dbReference>
<dbReference type="PIR" id="T07459">
    <property type="entry name" value="T07459"/>
</dbReference>
<dbReference type="GeneID" id="1457645"/>